<dbReference type="SUPFAM" id="SSF56235">
    <property type="entry name" value="N-terminal nucleophile aminohydrolases (Ntn hydrolases)"/>
    <property type="match status" value="1"/>
</dbReference>
<evidence type="ECO:0000259" key="1">
    <source>
        <dbReference type="PROSITE" id="PS51278"/>
    </source>
</evidence>
<dbReference type="EMBL" id="UINC01003845">
    <property type="protein sequence ID" value="SVA09732.1"/>
    <property type="molecule type" value="Genomic_DNA"/>
</dbReference>
<dbReference type="InterPro" id="IPR029055">
    <property type="entry name" value="Ntn_hydrolases_N"/>
</dbReference>
<dbReference type="AlphaFoldDB" id="A0A381T0H3"/>
<proteinExistence type="predicted"/>
<accession>A0A381T0H3</accession>
<sequence>VCGISGILGNADQATALAMAACLRHRGPDGGGGFYDELEHGSVAFGHARLSIVDIEGSSQPIESDHGAVLVQNGEIYNQLELRSRCNAYPWRTSGDSEAILALHRKAILTAGSFSEDPSSDHAGWVSLLDGIWGFALWDRERRELLLSRDPMGVKPLLRTLLPDGTLLFASEVKAFHAHPEFTARPDIDALTVRLAYEYPLDSTTLFLGVTQVAPGTIESWSLNEDGRAVLNGVSKYSRDIISPAEHWDPSAQARILLDSFRDGLEDRMMSDVPIGIVLSGGLDSSLVAALAHQVSLSAGKPVPECWTVASSEDNPDFVASEMVAQHHDLGHHTRIIEEDAFWKGLPSFVASGEDLDVTVLFWQTLFEEMSKQVTVGLCGQGADELHGGYARYRELDEHSRLVSNRLSLAHGFDPS</sequence>
<dbReference type="Gene3D" id="3.40.50.620">
    <property type="entry name" value="HUPs"/>
    <property type="match status" value="1"/>
</dbReference>
<dbReference type="Gene3D" id="3.60.20.10">
    <property type="entry name" value="Glutamine Phosphoribosylpyrophosphate, subunit 1, domain 1"/>
    <property type="match status" value="1"/>
</dbReference>
<dbReference type="SUPFAM" id="SSF52402">
    <property type="entry name" value="Adenine nucleotide alpha hydrolases-like"/>
    <property type="match status" value="1"/>
</dbReference>
<dbReference type="PANTHER" id="PTHR43284:SF1">
    <property type="entry name" value="ASPARAGINE SYNTHETASE"/>
    <property type="match status" value="1"/>
</dbReference>
<feature type="domain" description="Glutamine amidotransferase type-2" evidence="1">
    <location>
        <begin position="2"/>
        <end position="224"/>
    </location>
</feature>
<dbReference type="CDD" id="cd00712">
    <property type="entry name" value="AsnB"/>
    <property type="match status" value="1"/>
</dbReference>
<dbReference type="InterPro" id="IPR001962">
    <property type="entry name" value="Asn_synthase"/>
</dbReference>
<dbReference type="InterPro" id="IPR033738">
    <property type="entry name" value="AsnB_N"/>
</dbReference>
<dbReference type="Pfam" id="PF00733">
    <property type="entry name" value="Asn_synthase"/>
    <property type="match status" value="1"/>
</dbReference>
<dbReference type="PROSITE" id="PS51278">
    <property type="entry name" value="GATASE_TYPE_2"/>
    <property type="match status" value="1"/>
</dbReference>
<dbReference type="CDD" id="cd01991">
    <property type="entry name" value="Asn_synthase_B_C"/>
    <property type="match status" value="1"/>
</dbReference>
<protein>
    <recommendedName>
        <fullName evidence="1">Glutamine amidotransferase type-2 domain-containing protein</fullName>
    </recommendedName>
</protein>
<dbReference type="InterPro" id="IPR051786">
    <property type="entry name" value="ASN_synthetase/amidase"/>
</dbReference>
<dbReference type="GO" id="GO:0004066">
    <property type="term" value="F:asparagine synthase (glutamine-hydrolyzing) activity"/>
    <property type="evidence" value="ECO:0007669"/>
    <property type="project" value="InterPro"/>
</dbReference>
<feature type="non-terminal residue" evidence="2">
    <location>
        <position position="416"/>
    </location>
</feature>
<dbReference type="InterPro" id="IPR017932">
    <property type="entry name" value="GATase_2_dom"/>
</dbReference>
<dbReference type="GO" id="GO:0006529">
    <property type="term" value="P:asparagine biosynthetic process"/>
    <property type="evidence" value="ECO:0007669"/>
    <property type="project" value="InterPro"/>
</dbReference>
<dbReference type="PANTHER" id="PTHR43284">
    <property type="entry name" value="ASPARAGINE SYNTHETASE (GLUTAMINE-HYDROLYZING)"/>
    <property type="match status" value="1"/>
</dbReference>
<gene>
    <name evidence="2" type="ORF">METZ01_LOCUS62586</name>
</gene>
<dbReference type="InterPro" id="IPR014729">
    <property type="entry name" value="Rossmann-like_a/b/a_fold"/>
</dbReference>
<organism evidence="2">
    <name type="scientific">marine metagenome</name>
    <dbReference type="NCBI Taxonomy" id="408172"/>
    <lineage>
        <taxon>unclassified sequences</taxon>
        <taxon>metagenomes</taxon>
        <taxon>ecological metagenomes</taxon>
    </lineage>
</organism>
<dbReference type="Pfam" id="PF13537">
    <property type="entry name" value="GATase_7"/>
    <property type="match status" value="1"/>
</dbReference>
<name>A0A381T0H3_9ZZZZ</name>
<dbReference type="GO" id="GO:0005829">
    <property type="term" value="C:cytosol"/>
    <property type="evidence" value="ECO:0007669"/>
    <property type="project" value="TreeGrafter"/>
</dbReference>
<feature type="non-terminal residue" evidence="2">
    <location>
        <position position="1"/>
    </location>
</feature>
<evidence type="ECO:0000313" key="2">
    <source>
        <dbReference type="EMBL" id="SVA09732.1"/>
    </source>
</evidence>
<reference evidence="2" key="1">
    <citation type="submission" date="2018-05" db="EMBL/GenBank/DDBJ databases">
        <authorList>
            <person name="Lanie J.A."/>
            <person name="Ng W.-L."/>
            <person name="Kazmierczak K.M."/>
            <person name="Andrzejewski T.M."/>
            <person name="Davidsen T.M."/>
            <person name="Wayne K.J."/>
            <person name="Tettelin H."/>
            <person name="Glass J.I."/>
            <person name="Rusch D."/>
            <person name="Podicherti R."/>
            <person name="Tsui H.-C.T."/>
            <person name="Winkler M.E."/>
        </authorList>
    </citation>
    <scope>NUCLEOTIDE SEQUENCE</scope>
</reference>